<feature type="region of interest" description="Disordered" evidence="1">
    <location>
        <begin position="239"/>
        <end position="265"/>
    </location>
</feature>
<feature type="region of interest" description="Disordered" evidence="1">
    <location>
        <begin position="280"/>
        <end position="309"/>
    </location>
</feature>
<evidence type="ECO:0000256" key="2">
    <source>
        <dbReference type="SAM" id="Phobius"/>
    </source>
</evidence>
<protein>
    <submittedName>
        <fullName evidence="3">Uncharacterized protein</fullName>
    </submittedName>
</protein>
<feature type="compositionally biased region" description="Polar residues" evidence="1">
    <location>
        <begin position="113"/>
        <end position="122"/>
    </location>
</feature>
<dbReference type="OrthoDB" id="5382797at2759"/>
<keyword evidence="4" id="KW-1185">Reference proteome</keyword>
<dbReference type="STRING" id="1036808.A0A0C3DNZ2"/>
<feature type="transmembrane region" description="Helical" evidence="2">
    <location>
        <begin position="567"/>
        <end position="590"/>
    </location>
</feature>
<name>A0A0C3DNZ2_9AGAM</name>
<keyword evidence="2" id="KW-0812">Transmembrane</keyword>
<feature type="region of interest" description="Disordered" evidence="1">
    <location>
        <begin position="86"/>
        <end position="123"/>
    </location>
</feature>
<feature type="transmembrane region" description="Helical" evidence="2">
    <location>
        <begin position="495"/>
        <end position="516"/>
    </location>
</feature>
<sequence length="601" mass="63937">MSSVHRRKSSKEESDDSLVENQDVAKVFPNPSLAVPTLITPPSPSRNRVFSSPNGNLPPLGPGIPSCNKPPPAPLGACIPARRPPSVSLNTPPTSPLRTSFTAGHTRAHSRTRSISSGPFVTSSLPSPLQSSFQPLHVPLFPFPTSNTSPDGTDTSPTDARVPPPGHTRRHSRLHSRNLSIFFPRPHATISEVERPEDEEAPAPPPEHLLIPTAQSEPILAPGRGRGELDSSFTFGGIPKSESLPDGIEASGLGQGVKTRRGHHHKHSVSHNFFSFLEPGRVDVPPAVPTKPEDLRTTPTPTPLSPWTPISNASLFSSSNLSVPELIPRSSSKSPGASSSLSDPLSATGPTGPSGLDVGLSRSGGAAAVTAILQFILGAFLWARGQSIGSLACTGLGYWVVFDAVGIAGPVLISYHAHESGGGMYGPARRGTMLLFAQCVYLMFSGIYVAKEAIEHILLAAGNGAHGHGHGGPRVNEGDGHHHHWGDERPETLGLRFPVFLIFLVLLSLVGTSAVFQQHNVLANITSKRIPSPADLFRHHRHALNSIQLEPTSAVKRFIQNPYTLPPILFCVAILGVELVLDVCVAYFPFCPLVSLALSYS</sequence>
<gene>
    <name evidence="3" type="ORF">SCLCIDRAFT_1219241</name>
</gene>
<dbReference type="Proteomes" id="UP000053989">
    <property type="component" value="Unassembled WGS sequence"/>
</dbReference>
<dbReference type="HOGENOM" id="CLU_013604_0_0_1"/>
<evidence type="ECO:0000313" key="4">
    <source>
        <dbReference type="Proteomes" id="UP000053989"/>
    </source>
</evidence>
<feature type="compositionally biased region" description="Low complexity" evidence="1">
    <location>
        <begin position="144"/>
        <end position="159"/>
    </location>
</feature>
<dbReference type="AlphaFoldDB" id="A0A0C3DNZ2"/>
<dbReference type="EMBL" id="KN822097">
    <property type="protein sequence ID" value="KIM57721.1"/>
    <property type="molecule type" value="Genomic_DNA"/>
</dbReference>
<keyword evidence="2" id="KW-0472">Membrane</keyword>
<feature type="compositionally biased region" description="Low complexity" evidence="1">
    <location>
        <begin position="330"/>
        <end position="347"/>
    </location>
</feature>
<feature type="region of interest" description="Disordered" evidence="1">
    <location>
        <begin position="1"/>
        <end position="68"/>
    </location>
</feature>
<feature type="transmembrane region" description="Helical" evidence="2">
    <location>
        <begin position="364"/>
        <end position="383"/>
    </location>
</feature>
<feature type="compositionally biased region" description="Low complexity" evidence="1">
    <location>
        <begin position="51"/>
        <end position="66"/>
    </location>
</feature>
<dbReference type="InParanoid" id="A0A0C3DNZ2"/>
<feature type="compositionally biased region" description="Polar residues" evidence="1">
    <location>
        <begin position="87"/>
        <end position="103"/>
    </location>
</feature>
<evidence type="ECO:0000313" key="3">
    <source>
        <dbReference type="EMBL" id="KIM57721.1"/>
    </source>
</evidence>
<feature type="transmembrane region" description="Helical" evidence="2">
    <location>
        <begin position="395"/>
        <end position="413"/>
    </location>
</feature>
<feature type="region of interest" description="Disordered" evidence="1">
    <location>
        <begin position="143"/>
        <end position="172"/>
    </location>
</feature>
<reference evidence="3 4" key="1">
    <citation type="submission" date="2014-04" db="EMBL/GenBank/DDBJ databases">
        <authorList>
            <consortium name="DOE Joint Genome Institute"/>
            <person name="Kuo A."/>
            <person name="Kohler A."/>
            <person name="Nagy L.G."/>
            <person name="Floudas D."/>
            <person name="Copeland A."/>
            <person name="Barry K.W."/>
            <person name="Cichocki N."/>
            <person name="Veneault-Fourrey C."/>
            <person name="LaButti K."/>
            <person name="Lindquist E.A."/>
            <person name="Lipzen A."/>
            <person name="Lundell T."/>
            <person name="Morin E."/>
            <person name="Murat C."/>
            <person name="Sun H."/>
            <person name="Tunlid A."/>
            <person name="Henrissat B."/>
            <person name="Grigoriev I.V."/>
            <person name="Hibbett D.S."/>
            <person name="Martin F."/>
            <person name="Nordberg H.P."/>
            <person name="Cantor M.N."/>
            <person name="Hua S.X."/>
        </authorList>
    </citation>
    <scope>NUCLEOTIDE SEQUENCE [LARGE SCALE GENOMIC DNA]</scope>
    <source>
        <strain evidence="3 4">Foug A</strain>
    </source>
</reference>
<accession>A0A0C3DNZ2</accession>
<organism evidence="3 4">
    <name type="scientific">Scleroderma citrinum Foug A</name>
    <dbReference type="NCBI Taxonomy" id="1036808"/>
    <lineage>
        <taxon>Eukaryota</taxon>
        <taxon>Fungi</taxon>
        <taxon>Dikarya</taxon>
        <taxon>Basidiomycota</taxon>
        <taxon>Agaricomycotina</taxon>
        <taxon>Agaricomycetes</taxon>
        <taxon>Agaricomycetidae</taxon>
        <taxon>Boletales</taxon>
        <taxon>Sclerodermatineae</taxon>
        <taxon>Sclerodermataceae</taxon>
        <taxon>Scleroderma</taxon>
    </lineage>
</organism>
<reference evidence="4" key="2">
    <citation type="submission" date="2015-01" db="EMBL/GenBank/DDBJ databases">
        <title>Evolutionary Origins and Diversification of the Mycorrhizal Mutualists.</title>
        <authorList>
            <consortium name="DOE Joint Genome Institute"/>
            <consortium name="Mycorrhizal Genomics Consortium"/>
            <person name="Kohler A."/>
            <person name="Kuo A."/>
            <person name="Nagy L.G."/>
            <person name="Floudas D."/>
            <person name="Copeland A."/>
            <person name="Barry K.W."/>
            <person name="Cichocki N."/>
            <person name="Veneault-Fourrey C."/>
            <person name="LaButti K."/>
            <person name="Lindquist E.A."/>
            <person name="Lipzen A."/>
            <person name="Lundell T."/>
            <person name="Morin E."/>
            <person name="Murat C."/>
            <person name="Riley R."/>
            <person name="Ohm R."/>
            <person name="Sun H."/>
            <person name="Tunlid A."/>
            <person name="Henrissat B."/>
            <person name="Grigoriev I.V."/>
            <person name="Hibbett D.S."/>
            <person name="Martin F."/>
        </authorList>
    </citation>
    <scope>NUCLEOTIDE SEQUENCE [LARGE SCALE GENOMIC DNA]</scope>
    <source>
        <strain evidence="4">Foug A</strain>
    </source>
</reference>
<keyword evidence="2" id="KW-1133">Transmembrane helix</keyword>
<proteinExistence type="predicted"/>
<evidence type="ECO:0000256" key="1">
    <source>
        <dbReference type="SAM" id="MobiDB-lite"/>
    </source>
</evidence>
<feature type="region of interest" description="Disordered" evidence="1">
    <location>
        <begin position="327"/>
        <end position="353"/>
    </location>
</feature>